<organism evidence="2 3">
    <name type="scientific">Armillaria gallica</name>
    <name type="common">Bulbous honey fungus</name>
    <name type="synonym">Armillaria bulbosa</name>
    <dbReference type="NCBI Taxonomy" id="47427"/>
    <lineage>
        <taxon>Eukaryota</taxon>
        <taxon>Fungi</taxon>
        <taxon>Dikarya</taxon>
        <taxon>Basidiomycota</taxon>
        <taxon>Agaricomycotina</taxon>
        <taxon>Agaricomycetes</taxon>
        <taxon>Agaricomycetidae</taxon>
        <taxon>Agaricales</taxon>
        <taxon>Marasmiineae</taxon>
        <taxon>Physalacriaceae</taxon>
        <taxon>Armillaria</taxon>
    </lineage>
</organism>
<evidence type="ECO:0000313" key="2">
    <source>
        <dbReference type="EMBL" id="PBK80291.1"/>
    </source>
</evidence>
<sequence>MHLVRVSDNMLQDDLMLMIGVTGVFWAIQLSHRPSNPLVRRPKPTPRIKNAPTVGECRTISNVVSAPCYFSRPSRKDLEYEGEQV</sequence>
<feature type="transmembrane region" description="Helical" evidence="1">
    <location>
        <begin position="15"/>
        <end position="32"/>
    </location>
</feature>
<keyword evidence="1" id="KW-0812">Transmembrane</keyword>
<keyword evidence="3" id="KW-1185">Reference proteome</keyword>
<keyword evidence="1" id="KW-1133">Transmembrane helix</keyword>
<proteinExistence type="predicted"/>
<dbReference type="AlphaFoldDB" id="A0A2H3CB50"/>
<dbReference type="InParanoid" id="A0A2H3CB50"/>
<keyword evidence="1" id="KW-0472">Membrane</keyword>
<protein>
    <submittedName>
        <fullName evidence="2">Uncharacterized protein</fullName>
    </submittedName>
</protein>
<dbReference type="EMBL" id="KZ293749">
    <property type="protein sequence ID" value="PBK80291.1"/>
    <property type="molecule type" value="Genomic_DNA"/>
</dbReference>
<evidence type="ECO:0000256" key="1">
    <source>
        <dbReference type="SAM" id="Phobius"/>
    </source>
</evidence>
<name>A0A2H3CB50_ARMGA</name>
<reference evidence="3" key="1">
    <citation type="journal article" date="2017" name="Nat. Ecol. Evol.">
        <title>Genome expansion and lineage-specific genetic innovations in the forest pathogenic fungi Armillaria.</title>
        <authorList>
            <person name="Sipos G."/>
            <person name="Prasanna A.N."/>
            <person name="Walter M.C."/>
            <person name="O'Connor E."/>
            <person name="Balint B."/>
            <person name="Krizsan K."/>
            <person name="Kiss B."/>
            <person name="Hess J."/>
            <person name="Varga T."/>
            <person name="Slot J."/>
            <person name="Riley R."/>
            <person name="Boka B."/>
            <person name="Rigling D."/>
            <person name="Barry K."/>
            <person name="Lee J."/>
            <person name="Mihaltcheva S."/>
            <person name="LaButti K."/>
            <person name="Lipzen A."/>
            <person name="Waldron R."/>
            <person name="Moloney N.M."/>
            <person name="Sperisen C."/>
            <person name="Kredics L."/>
            <person name="Vagvoelgyi C."/>
            <person name="Patrignani A."/>
            <person name="Fitzpatrick D."/>
            <person name="Nagy I."/>
            <person name="Doyle S."/>
            <person name="Anderson J.B."/>
            <person name="Grigoriev I.V."/>
            <person name="Gueldener U."/>
            <person name="Muensterkoetter M."/>
            <person name="Nagy L.G."/>
        </authorList>
    </citation>
    <scope>NUCLEOTIDE SEQUENCE [LARGE SCALE GENOMIC DNA]</scope>
    <source>
        <strain evidence="3">Ar21-2</strain>
    </source>
</reference>
<accession>A0A2H3CB50</accession>
<dbReference type="OrthoDB" id="10616984at2759"/>
<evidence type="ECO:0000313" key="3">
    <source>
        <dbReference type="Proteomes" id="UP000217790"/>
    </source>
</evidence>
<gene>
    <name evidence="2" type="ORF">ARMGADRAFT_1069055</name>
</gene>
<dbReference type="Proteomes" id="UP000217790">
    <property type="component" value="Unassembled WGS sequence"/>
</dbReference>